<accession>A0A951MCR5</accession>
<dbReference type="InterPro" id="IPR037045">
    <property type="entry name" value="S8pro/Inhibitor_I9_sf"/>
</dbReference>
<gene>
    <name evidence="2" type="ORF">EGN73_10235</name>
</gene>
<dbReference type="Gene3D" id="3.30.70.80">
    <property type="entry name" value="Peptidase S8 propeptide/proteinase inhibitor I9"/>
    <property type="match status" value="1"/>
</dbReference>
<feature type="domain" description="Inhibitor I9" evidence="1">
    <location>
        <begin position="37"/>
        <end position="81"/>
    </location>
</feature>
<dbReference type="AlphaFoldDB" id="A0A951MCR5"/>
<dbReference type="InterPro" id="IPR010259">
    <property type="entry name" value="S8pro/Inhibitor_I9"/>
</dbReference>
<protein>
    <recommendedName>
        <fullName evidence="1">Inhibitor I9 domain-containing protein</fullName>
    </recommendedName>
</protein>
<organism evidence="2 3">
    <name type="scientific">Arthrospiribacter ruber</name>
    <dbReference type="NCBI Taxonomy" id="2487934"/>
    <lineage>
        <taxon>Bacteria</taxon>
        <taxon>Pseudomonadati</taxon>
        <taxon>Bacteroidota</taxon>
        <taxon>Cytophagia</taxon>
        <taxon>Cytophagales</taxon>
        <taxon>Cyclobacteriaceae</taxon>
        <taxon>Arthrospiribacter</taxon>
    </lineage>
</organism>
<keyword evidence="3" id="KW-1185">Reference proteome</keyword>
<dbReference type="Proteomes" id="UP000727490">
    <property type="component" value="Unassembled WGS sequence"/>
</dbReference>
<proteinExistence type="predicted"/>
<name>A0A951MCR5_9BACT</name>
<dbReference type="SUPFAM" id="SSF54897">
    <property type="entry name" value="Protease propeptides/inhibitors"/>
    <property type="match status" value="1"/>
</dbReference>
<reference evidence="2 3" key="1">
    <citation type="journal article" date="2020" name="Syst. Appl. Microbiol.">
        <title>Arthrospiribacter ruber gen. nov., sp. nov., a novel bacterium isolated from Arthrospira cultures.</title>
        <authorList>
            <person name="Waleron M."/>
            <person name="Misztak A."/>
            <person name="Waleron M.M."/>
            <person name="Furmaniak M."/>
            <person name="Mrozik A."/>
            <person name="Waleron K."/>
        </authorList>
    </citation>
    <scope>NUCLEOTIDE SEQUENCE [LARGE SCALE GENOMIC DNA]</scope>
    <source>
        <strain evidence="2 3">DPMB0001</strain>
    </source>
</reference>
<evidence type="ECO:0000259" key="1">
    <source>
        <dbReference type="Pfam" id="PF05922"/>
    </source>
</evidence>
<comment type="caution">
    <text evidence="2">The sequence shown here is derived from an EMBL/GenBank/DDBJ whole genome shotgun (WGS) entry which is preliminary data.</text>
</comment>
<dbReference type="EMBL" id="RPHB01000004">
    <property type="protein sequence ID" value="MBW3468189.1"/>
    <property type="molecule type" value="Genomic_DNA"/>
</dbReference>
<evidence type="ECO:0000313" key="2">
    <source>
        <dbReference type="EMBL" id="MBW3468189.1"/>
    </source>
</evidence>
<sequence length="86" mass="9856">MVVFKDDQFQLEEFSEDYEAAIGYLCEEARALLTTYEADGAQPENLYAMAFQGFSVELTEEKKNQLQKDARVKSIEPDRIRVLGTL</sequence>
<evidence type="ECO:0000313" key="3">
    <source>
        <dbReference type="Proteomes" id="UP000727490"/>
    </source>
</evidence>
<dbReference type="Pfam" id="PF05922">
    <property type="entry name" value="Inhibitor_I9"/>
    <property type="match status" value="1"/>
</dbReference>